<keyword evidence="4" id="KW-0762">Sugar transport</keyword>
<dbReference type="SUPFAM" id="SSF141868">
    <property type="entry name" value="EAL domain-like"/>
    <property type="match status" value="1"/>
</dbReference>
<dbReference type="PROSITE" id="PS50883">
    <property type="entry name" value="EAL"/>
    <property type="match status" value="1"/>
</dbReference>
<dbReference type="EMBL" id="QSBM01000011">
    <property type="protein sequence ID" value="RGX28308.1"/>
    <property type="molecule type" value="Genomic_DNA"/>
</dbReference>
<evidence type="ECO:0000313" key="12">
    <source>
        <dbReference type="Proteomes" id="UP000283880"/>
    </source>
</evidence>
<gene>
    <name evidence="11" type="ORF">DWV29_15425</name>
</gene>
<dbReference type="RefSeq" id="WP_007719458.1">
    <property type="nucleotide sequence ID" value="NZ_JAWRJJ010000277.1"/>
</dbReference>
<keyword evidence="7 8" id="KW-0472">Membrane</keyword>
<sequence length="705" mass="76469">MLYGKLLRFTYRLERNPVFASVKRGLLLLTPVLIVGAVALMLRNLPIPGFQEWITAAAGGAVYSTLGFIYDATIGIMSLCLLCGISYSYAATISGSDKTFCLVAVMASLGSFFILFSAQSSGVFEFASLGAVSMFGAILCSVTATALFGAFSRYLPARLRSYSAGMDVQFRVSVSLIVPLCLCLLVFALAGLAMEQFLGVGSINELLSGGMMALFQNVPNELGKGVLFVVLTDLLWLFGIHGGNVMEPVAQAYFATLDQNGSAIVCKSFVDNFALIGGSGATLCLLLALLLFSRSHENRRLAWCSLPFGVFNMNEPLVFGFPVILNPILFLPFLLVPVISLLIGYAATACGFMPVVTTTVTWTTPAPLSGYAATHSVNGALVQAVIVAAGTAVYAPFVRLSEHMQQERIRIDLEDLLRVFAEESELPALGNQFLERSDNVGAVAKVVVEQLSRDLRAGRIPVFYQPQVDEFGGVCGVEALLRWRFRGKPLPPPLVIKLAREAGIYGDLTDCILDTAVADSARFRNALGRPLMVSVNISPYEANDEAFVRKAVRLVEEAGLQNSFCLEVTEEAALERFGKIAENLHNLFGHGILAAIDDFSMGQTSLKYLQGSNFQFVKLDGALVRQLLDSPRSQDIVRAIVGLGQDLNFQVVAEYVESRELRDLLLSLNCRIFQGYLYSPAVPPAELVRFVLDRDSARQRPVAGS</sequence>
<dbReference type="InterPro" id="IPR001633">
    <property type="entry name" value="EAL_dom"/>
</dbReference>
<keyword evidence="6 8" id="KW-1133">Transmembrane helix</keyword>
<accession>A0A413FDW0</accession>
<name>A0A413FDW0_9FIRM</name>
<dbReference type="InterPro" id="IPR051088">
    <property type="entry name" value="PTS_Sugar-EIIC/EIIB"/>
</dbReference>
<evidence type="ECO:0000256" key="8">
    <source>
        <dbReference type="SAM" id="Phobius"/>
    </source>
</evidence>
<reference evidence="11 12" key="1">
    <citation type="submission" date="2018-08" db="EMBL/GenBank/DDBJ databases">
        <title>A genome reference for cultivated species of the human gut microbiota.</title>
        <authorList>
            <person name="Zou Y."/>
            <person name="Xue W."/>
            <person name="Luo G."/>
        </authorList>
    </citation>
    <scope>NUCLEOTIDE SEQUENCE [LARGE SCALE GENOMIC DNA]</scope>
    <source>
        <strain evidence="11 12">AF04-15</strain>
    </source>
</reference>
<proteinExistence type="predicted"/>
<dbReference type="GO" id="GO:0008982">
    <property type="term" value="F:protein-N(PI)-phosphohistidine-sugar phosphotransferase activity"/>
    <property type="evidence" value="ECO:0007669"/>
    <property type="project" value="InterPro"/>
</dbReference>
<comment type="caution">
    <text evidence="11">The sequence shown here is derived from an EMBL/GenBank/DDBJ whole genome shotgun (WGS) entry which is preliminary data.</text>
</comment>
<comment type="subcellular location">
    <subcellularLocation>
        <location evidence="1">Cell membrane</location>
        <topology evidence="1">Multi-pass membrane protein</topology>
    </subcellularLocation>
</comment>
<dbReference type="PROSITE" id="PS51105">
    <property type="entry name" value="PTS_EIIC_TYPE_3"/>
    <property type="match status" value="1"/>
</dbReference>
<feature type="transmembrane region" description="Helical" evidence="8">
    <location>
        <begin position="172"/>
        <end position="191"/>
    </location>
</feature>
<evidence type="ECO:0000259" key="10">
    <source>
        <dbReference type="PROSITE" id="PS51105"/>
    </source>
</evidence>
<dbReference type="OrthoDB" id="1641940at2"/>
<evidence type="ECO:0000256" key="2">
    <source>
        <dbReference type="ARBA" id="ARBA00022448"/>
    </source>
</evidence>
<evidence type="ECO:0000256" key="7">
    <source>
        <dbReference type="ARBA" id="ARBA00023136"/>
    </source>
</evidence>
<feature type="domain" description="PTS EIIC type-3" evidence="10">
    <location>
        <begin position="2"/>
        <end position="397"/>
    </location>
</feature>
<feature type="transmembrane region" description="Helical" evidence="8">
    <location>
        <begin position="329"/>
        <end position="356"/>
    </location>
</feature>
<evidence type="ECO:0000256" key="4">
    <source>
        <dbReference type="ARBA" id="ARBA00022597"/>
    </source>
</evidence>
<organism evidence="11 12">
    <name type="scientific">Enterocloster asparagiformis</name>
    <dbReference type="NCBI Taxonomy" id="333367"/>
    <lineage>
        <taxon>Bacteria</taxon>
        <taxon>Bacillati</taxon>
        <taxon>Bacillota</taxon>
        <taxon>Clostridia</taxon>
        <taxon>Lachnospirales</taxon>
        <taxon>Lachnospiraceae</taxon>
        <taxon>Enterocloster</taxon>
    </lineage>
</organism>
<dbReference type="AlphaFoldDB" id="A0A413FDW0"/>
<dbReference type="Proteomes" id="UP000283880">
    <property type="component" value="Unassembled WGS sequence"/>
</dbReference>
<dbReference type="Gene3D" id="3.20.20.450">
    <property type="entry name" value="EAL domain"/>
    <property type="match status" value="1"/>
</dbReference>
<dbReference type="PANTHER" id="PTHR33989">
    <property type="match status" value="1"/>
</dbReference>
<dbReference type="SMART" id="SM00052">
    <property type="entry name" value="EAL"/>
    <property type="match status" value="1"/>
</dbReference>
<feature type="transmembrane region" description="Helical" evidence="8">
    <location>
        <begin position="376"/>
        <end position="398"/>
    </location>
</feature>
<keyword evidence="2" id="KW-0813">Transport</keyword>
<keyword evidence="5 8" id="KW-0812">Transmembrane</keyword>
<feature type="transmembrane region" description="Helical" evidence="8">
    <location>
        <begin position="99"/>
        <end position="118"/>
    </location>
</feature>
<evidence type="ECO:0000256" key="5">
    <source>
        <dbReference type="ARBA" id="ARBA00022692"/>
    </source>
</evidence>
<protein>
    <submittedName>
        <fullName evidence="11">EAL domain-containing protein</fullName>
    </submittedName>
</protein>
<feature type="transmembrane region" description="Helical" evidence="8">
    <location>
        <begin position="21"/>
        <end position="42"/>
    </location>
</feature>
<feature type="transmembrane region" description="Helical" evidence="8">
    <location>
        <begin position="130"/>
        <end position="151"/>
    </location>
</feature>
<feature type="domain" description="EAL" evidence="9">
    <location>
        <begin position="444"/>
        <end position="695"/>
    </location>
</feature>
<feature type="transmembrane region" description="Helical" evidence="8">
    <location>
        <begin position="222"/>
        <end position="240"/>
    </location>
</feature>
<dbReference type="InterPro" id="IPR035919">
    <property type="entry name" value="EAL_sf"/>
</dbReference>
<feature type="transmembrane region" description="Helical" evidence="8">
    <location>
        <begin position="273"/>
        <end position="292"/>
    </location>
</feature>
<dbReference type="InterPro" id="IPR004501">
    <property type="entry name" value="PTS_EIIC_3"/>
</dbReference>
<keyword evidence="3" id="KW-1003">Cell membrane</keyword>
<evidence type="ECO:0000313" key="11">
    <source>
        <dbReference type="EMBL" id="RGX28308.1"/>
    </source>
</evidence>
<evidence type="ECO:0000259" key="9">
    <source>
        <dbReference type="PROSITE" id="PS50883"/>
    </source>
</evidence>
<dbReference type="InterPro" id="IPR003352">
    <property type="entry name" value="PTS_EIIC"/>
</dbReference>
<dbReference type="PANTHER" id="PTHR33989:SF4">
    <property type="entry name" value="PTS SYSTEM N,N'-DIACETYLCHITOBIOSE-SPECIFIC EIIC COMPONENT"/>
    <property type="match status" value="1"/>
</dbReference>
<dbReference type="Pfam" id="PF00563">
    <property type="entry name" value="EAL"/>
    <property type="match status" value="1"/>
</dbReference>
<evidence type="ECO:0000256" key="3">
    <source>
        <dbReference type="ARBA" id="ARBA00022475"/>
    </source>
</evidence>
<evidence type="ECO:0000256" key="1">
    <source>
        <dbReference type="ARBA" id="ARBA00004651"/>
    </source>
</evidence>
<dbReference type="Pfam" id="PF02378">
    <property type="entry name" value="PTS_EIIC"/>
    <property type="match status" value="1"/>
</dbReference>
<evidence type="ECO:0000256" key="6">
    <source>
        <dbReference type="ARBA" id="ARBA00022989"/>
    </source>
</evidence>
<dbReference type="GO" id="GO:0005886">
    <property type="term" value="C:plasma membrane"/>
    <property type="evidence" value="ECO:0007669"/>
    <property type="project" value="UniProtKB-SubCell"/>
</dbReference>
<dbReference type="CDD" id="cd01948">
    <property type="entry name" value="EAL"/>
    <property type="match status" value="1"/>
</dbReference>
<feature type="transmembrane region" description="Helical" evidence="8">
    <location>
        <begin position="62"/>
        <end position="87"/>
    </location>
</feature>
<dbReference type="GO" id="GO:0009401">
    <property type="term" value="P:phosphoenolpyruvate-dependent sugar phosphotransferase system"/>
    <property type="evidence" value="ECO:0007669"/>
    <property type="project" value="InterPro"/>
</dbReference>